<comment type="caution">
    <text evidence="1">The sequence shown here is derived from an EMBL/GenBank/DDBJ whole genome shotgun (WGS) entry which is preliminary data.</text>
</comment>
<dbReference type="Proteomes" id="UP000716291">
    <property type="component" value="Unassembled WGS sequence"/>
</dbReference>
<dbReference type="OrthoDB" id="331948at2759"/>
<organism evidence="1 2">
    <name type="scientific">Rhizopus oryzae</name>
    <name type="common">Mucormycosis agent</name>
    <name type="synonym">Rhizopus arrhizus var. delemar</name>
    <dbReference type="NCBI Taxonomy" id="64495"/>
    <lineage>
        <taxon>Eukaryota</taxon>
        <taxon>Fungi</taxon>
        <taxon>Fungi incertae sedis</taxon>
        <taxon>Mucoromycota</taxon>
        <taxon>Mucoromycotina</taxon>
        <taxon>Mucoromycetes</taxon>
        <taxon>Mucorales</taxon>
        <taxon>Mucorineae</taxon>
        <taxon>Rhizopodaceae</taxon>
        <taxon>Rhizopus</taxon>
    </lineage>
</organism>
<name>A0A9P7BSJ6_RHIOR</name>
<reference evidence="1" key="1">
    <citation type="journal article" date="2020" name="Microb. Genom.">
        <title>Genetic diversity of clinical and environmental Mucorales isolates obtained from an investigation of mucormycosis cases among solid organ transplant recipients.</title>
        <authorList>
            <person name="Nguyen M.H."/>
            <person name="Kaul D."/>
            <person name="Muto C."/>
            <person name="Cheng S.J."/>
            <person name="Richter R.A."/>
            <person name="Bruno V.M."/>
            <person name="Liu G."/>
            <person name="Beyhan S."/>
            <person name="Sundermann A.J."/>
            <person name="Mounaud S."/>
            <person name="Pasculle A.W."/>
            <person name="Nierman W.C."/>
            <person name="Driscoll E."/>
            <person name="Cumbie R."/>
            <person name="Clancy C.J."/>
            <person name="Dupont C.L."/>
        </authorList>
    </citation>
    <scope>NUCLEOTIDE SEQUENCE</scope>
    <source>
        <strain evidence="1">GL11</strain>
    </source>
</reference>
<proteinExistence type="predicted"/>
<keyword evidence="2" id="KW-1185">Reference proteome</keyword>
<protein>
    <recommendedName>
        <fullName evidence="3">Palmitoyltransferase</fullName>
    </recommendedName>
</protein>
<sequence length="140" mass="15498">MIGVGILTGYHAYCITTNTTTIEGFEKGRSLTIKGMGRIQDVKKPYDQGIYQNLATVLGPYPIFWLLPMPMRGSGLDFPMRSISDLTEKSFSSTTRLNRPLSVETFYSTNHDIALLKEIPNIPETPGSTITFTSNTSTLV</sequence>
<evidence type="ECO:0000313" key="1">
    <source>
        <dbReference type="EMBL" id="KAG1309362.1"/>
    </source>
</evidence>
<evidence type="ECO:0000313" key="2">
    <source>
        <dbReference type="Proteomes" id="UP000716291"/>
    </source>
</evidence>
<evidence type="ECO:0008006" key="3">
    <source>
        <dbReference type="Google" id="ProtNLM"/>
    </source>
</evidence>
<accession>A0A9P7BSJ6</accession>
<dbReference type="EMBL" id="JAANQT010000649">
    <property type="protein sequence ID" value="KAG1309362.1"/>
    <property type="molecule type" value="Genomic_DNA"/>
</dbReference>
<gene>
    <name evidence="1" type="ORF">G6F64_005370</name>
</gene>
<dbReference type="AlphaFoldDB" id="A0A9P7BSJ6"/>